<evidence type="ECO:0000313" key="2">
    <source>
        <dbReference type="EMBL" id="PEN10353.1"/>
    </source>
</evidence>
<dbReference type="GO" id="GO:0003677">
    <property type="term" value="F:DNA binding"/>
    <property type="evidence" value="ECO:0007669"/>
    <property type="project" value="InterPro"/>
</dbReference>
<dbReference type="PANTHER" id="PTHR33055">
    <property type="entry name" value="TRANSPOSASE FOR INSERTION SEQUENCE ELEMENT IS1111A"/>
    <property type="match status" value="1"/>
</dbReference>
<accession>A0A2A8CTG0</accession>
<dbReference type="Proteomes" id="UP000220102">
    <property type="component" value="Unassembled WGS sequence"/>
</dbReference>
<dbReference type="InterPro" id="IPR003346">
    <property type="entry name" value="Transposase_20"/>
</dbReference>
<dbReference type="OrthoDB" id="964423at2"/>
<dbReference type="RefSeq" id="WP_143815482.1">
    <property type="nucleotide sequence ID" value="NZ_PDEQ01000018.1"/>
</dbReference>
<dbReference type="EMBL" id="PDEQ01000018">
    <property type="protein sequence ID" value="PEN10353.1"/>
    <property type="molecule type" value="Genomic_DNA"/>
</dbReference>
<feature type="domain" description="Transposase IS116/IS110/IS902 C-terminal" evidence="1">
    <location>
        <begin position="96"/>
        <end position="170"/>
    </location>
</feature>
<sequence>AYAFNPYHIVRAGYGRFTAVVKRRVHARFATLEHLFDRAEQSVRYAKTTAEVDLLVDRLRTLWSDYERLVARRKRVRTQIEQLGEQLKASGDLPALDHLKGLTLFNLTRVAGQTGPLTDFRSRRAVLRYAGLNLRERQSGSYRGQTRLSKKGRPLLRKILGQTVFPVLRRRFLYGGYYHRKREEGMIGSKAKVAVMRKFLCMLHSLACSGDAFDPERFSTCESQYAQTA</sequence>
<proteinExistence type="predicted"/>
<organism evidence="2 3">
    <name type="scientific">Longibacter salinarum</name>
    <dbReference type="NCBI Taxonomy" id="1850348"/>
    <lineage>
        <taxon>Bacteria</taxon>
        <taxon>Pseudomonadati</taxon>
        <taxon>Rhodothermota</taxon>
        <taxon>Rhodothermia</taxon>
        <taxon>Rhodothermales</taxon>
        <taxon>Salisaetaceae</taxon>
        <taxon>Longibacter</taxon>
    </lineage>
</organism>
<dbReference type="GO" id="GO:0006313">
    <property type="term" value="P:DNA transposition"/>
    <property type="evidence" value="ECO:0007669"/>
    <property type="project" value="InterPro"/>
</dbReference>
<reference evidence="2 3" key="1">
    <citation type="submission" date="2017-10" db="EMBL/GenBank/DDBJ databases">
        <title>Draft genome of Longibacter Salinarum.</title>
        <authorList>
            <person name="Goh K.M."/>
            <person name="Shamsir M.S."/>
            <person name="Lim S.W."/>
        </authorList>
    </citation>
    <scope>NUCLEOTIDE SEQUENCE [LARGE SCALE GENOMIC DNA]</scope>
    <source>
        <strain evidence="2 3">KCTC 52045</strain>
    </source>
</reference>
<dbReference type="AlphaFoldDB" id="A0A2A8CTG0"/>
<gene>
    <name evidence="2" type="ORF">CRI94_17410</name>
</gene>
<dbReference type="GO" id="GO:0004803">
    <property type="term" value="F:transposase activity"/>
    <property type="evidence" value="ECO:0007669"/>
    <property type="project" value="InterPro"/>
</dbReference>
<protein>
    <submittedName>
        <fullName evidence="2">IS110 family transposase</fullName>
    </submittedName>
</protein>
<dbReference type="Pfam" id="PF02371">
    <property type="entry name" value="Transposase_20"/>
    <property type="match status" value="1"/>
</dbReference>
<evidence type="ECO:0000313" key="3">
    <source>
        <dbReference type="Proteomes" id="UP000220102"/>
    </source>
</evidence>
<name>A0A2A8CTG0_9BACT</name>
<dbReference type="PANTHER" id="PTHR33055:SF3">
    <property type="entry name" value="PUTATIVE TRANSPOSASE FOR IS117-RELATED"/>
    <property type="match status" value="1"/>
</dbReference>
<evidence type="ECO:0000259" key="1">
    <source>
        <dbReference type="Pfam" id="PF02371"/>
    </source>
</evidence>
<dbReference type="InterPro" id="IPR047650">
    <property type="entry name" value="Transpos_IS110"/>
</dbReference>
<feature type="non-terminal residue" evidence="2">
    <location>
        <position position="1"/>
    </location>
</feature>
<keyword evidence="3" id="KW-1185">Reference proteome</keyword>
<comment type="caution">
    <text evidence="2">The sequence shown here is derived from an EMBL/GenBank/DDBJ whole genome shotgun (WGS) entry which is preliminary data.</text>
</comment>